<organism evidence="3 4">
    <name type="scientific">Desulfosarcina alkanivorans</name>
    <dbReference type="NCBI Taxonomy" id="571177"/>
    <lineage>
        <taxon>Bacteria</taxon>
        <taxon>Pseudomonadati</taxon>
        <taxon>Thermodesulfobacteriota</taxon>
        <taxon>Desulfobacteria</taxon>
        <taxon>Desulfobacterales</taxon>
        <taxon>Desulfosarcinaceae</taxon>
        <taxon>Desulfosarcina</taxon>
    </lineage>
</organism>
<dbReference type="Gene3D" id="1.20.120.160">
    <property type="entry name" value="HPT domain"/>
    <property type="match status" value="1"/>
</dbReference>
<feature type="domain" description="HPt" evidence="2">
    <location>
        <begin position="13"/>
        <end position="105"/>
    </location>
</feature>
<dbReference type="PROSITE" id="PS50894">
    <property type="entry name" value="HPT"/>
    <property type="match status" value="1"/>
</dbReference>
<dbReference type="GO" id="GO:0004672">
    <property type="term" value="F:protein kinase activity"/>
    <property type="evidence" value="ECO:0007669"/>
    <property type="project" value="UniProtKB-ARBA"/>
</dbReference>
<dbReference type="GO" id="GO:0000160">
    <property type="term" value="P:phosphorelay signal transduction system"/>
    <property type="evidence" value="ECO:0007669"/>
    <property type="project" value="InterPro"/>
</dbReference>
<dbReference type="RefSeq" id="WP_155316966.1">
    <property type="nucleotide sequence ID" value="NZ_AP021874.1"/>
</dbReference>
<name>A0A5K7YGX7_9BACT</name>
<evidence type="ECO:0000259" key="2">
    <source>
        <dbReference type="PROSITE" id="PS50894"/>
    </source>
</evidence>
<dbReference type="Proteomes" id="UP000427906">
    <property type="component" value="Chromosome"/>
</dbReference>
<dbReference type="CDD" id="cd00088">
    <property type="entry name" value="HPT"/>
    <property type="match status" value="1"/>
</dbReference>
<evidence type="ECO:0000256" key="1">
    <source>
        <dbReference type="PROSITE-ProRule" id="PRU00110"/>
    </source>
</evidence>
<dbReference type="Pfam" id="PF01627">
    <property type="entry name" value="Hpt"/>
    <property type="match status" value="1"/>
</dbReference>
<dbReference type="EMBL" id="AP021874">
    <property type="protein sequence ID" value="BBO68862.1"/>
    <property type="molecule type" value="Genomic_DNA"/>
</dbReference>
<accession>A0A5K7YGX7</accession>
<evidence type="ECO:0000313" key="4">
    <source>
        <dbReference type="Proteomes" id="UP000427906"/>
    </source>
</evidence>
<keyword evidence="1" id="KW-0597">Phosphoprotein</keyword>
<keyword evidence="4" id="KW-1185">Reference proteome</keyword>
<dbReference type="SUPFAM" id="SSF47226">
    <property type="entry name" value="Histidine-containing phosphotransfer domain, HPT domain"/>
    <property type="match status" value="1"/>
</dbReference>
<dbReference type="OrthoDB" id="5421691at2"/>
<dbReference type="InterPro" id="IPR008207">
    <property type="entry name" value="Sig_transdc_His_kin_Hpt_dom"/>
</dbReference>
<sequence>MNFKVLGDKLGLDEDEYRELVSLFLDTGRADYALLKTAFSAGDARQVARRAHTINGAAGNMGIVNVHELAKRIERAAAENQLDSVSADVETLRELFDDIAGCVHA</sequence>
<dbReference type="AlphaFoldDB" id="A0A5K7YGX7"/>
<dbReference type="KEGG" id="dalk:DSCA_27920"/>
<feature type="modified residue" description="Phosphohistidine" evidence="1">
    <location>
        <position position="52"/>
    </location>
</feature>
<gene>
    <name evidence="3" type="ORF">DSCA_27920</name>
</gene>
<proteinExistence type="predicted"/>
<dbReference type="SMART" id="SM00073">
    <property type="entry name" value="HPT"/>
    <property type="match status" value="1"/>
</dbReference>
<reference evidence="3 4" key="1">
    <citation type="submission" date="2019-11" db="EMBL/GenBank/DDBJ databases">
        <title>Comparative genomics of hydrocarbon-degrading Desulfosarcina strains.</title>
        <authorList>
            <person name="Watanabe M."/>
            <person name="Kojima H."/>
            <person name="Fukui M."/>
        </authorList>
    </citation>
    <scope>NUCLEOTIDE SEQUENCE [LARGE SCALE GENOMIC DNA]</scope>
    <source>
        <strain evidence="3 4">PL12</strain>
    </source>
</reference>
<dbReference type="InterPro" id="IPR036641">
    <property type="entry name" value="HPT_dom_sf"/>
</dbReference>
<protein>
    <recommendedName>
        <fullName evidence="2">HPt domain-containing protein</fullName>
    </recommendedName>
</protein>
<evidence type="ECO:0000313" key="3">
    <source>
        <dbReference type="EMBL" id="BBO68862.1"/>
    </source>
</evidence>